<name>A0AAU9AY53_LYSEN</name>
<evidence type="ECO:0000313" key="1">
    <source>
        <dbReference type="EMBL" id="BAV98291.1"/>
    </source>
</evidence>
<dbReference type="AlphaFoldDB" id="A0AAU9AY53"/>
<organism evidence="1 2">
    <name type="scientific">Lysobacter enzymogenes</name>
    <dbReference type="NCBI Taxonomy" id="69"/>
    <lineage>
        <taxon>Bacteria</taxon>
        <taxon>Pseudomonadati</taxon>
        <taxon>Pseudomonadota</taxon>
        <taxon>Gammaproteobacteria</taxon>
        <taxon>Lysobacterales</taxon>
        <taxon>Lysobacteraceae</taxon>
        <taxon>Lysobacter</taxon>
    </lineage>
</organism>
<sequence>MAAVRAASVAEAVRRQSAFAQSRRFCAVEFVAVIARRRSDSDAAARALSFGFSLFQARPPINFSQRIDESGVEDGLHPP</sequence>
<dbReference type="KEGG" id="lem:LEN_2804"/>
<accession>A0AAU9AY53</accession>
<dbReference type="Proteomes" id="UP000218824">
    <property type="component" value="Chromosome"/>
</dbReference>
<reference evidence="1 2" key="1">
    <citation type="journal article" date="2017" name="DNA Res.">
        <title>Complete genome sequence and expression profile of the commercial lytic enzyme producer Lysobacter enzymogenes M497-1.</title>
        <authorList>
            <person name="Takami H."/>
            <person name="Toyoda A."/>
            <person name="Uchiyama I."/>
            <person name="Itoh T."/>
            <person name="Takaki Y."/>
            <person name="Arai W."/>
            <person name="Nishi S."/>
            <person name="Kawai M."/>
            <person name="Shinya K."/>
            <person name="Ikeda H."/>
        </authorList>
    </citation>
    <scope>NUCLEOTIDE SEQUENCE [LARGE SCALE GENOMIC DNA]</scope>
    <source>
        <strain evidence="1 2">M497-1</strain>
    </source>
</reference>
<proteinExistence type="predicted"/>
<evidence type="ECO:0000313" key="2">
    <source>
        <dbReference type="Proteomes" id="UP000218824"/>
    </source>
</evidence>
<gene>
    <name evidence="1" type="ORF">LEN_2804</name>
</gene>
<dbReference type="EMBL" id="AP014940">
    <property type="protein sequence ID" value="BAV98291.1"/>
    <property type="molecule type" value="Genomic_DNA"/>
</dbReference>
<protein>
    <submittedName>
        <fullName evidence="1">Uncharacterized protein</fullName>
    </submittedName>
</protein>